<dbReference type="GO" id="GO:0005737">
    <property type="term" value="C:cytoplasm"/>
    <property type="evidence" value="ECO:0007669"/>
    <property type="project" value="UniProtKB-SubCell"/>
</dbReference>
<dbReference type="NCBIfam" id="TIGR00671">
    <property type="entry name" value="baf"/>
    <property type="match status" value="1"/>
</dbReference>
<dbReference type="OrthoDB" id="9804707at2"/>
<dbReference type="AlphaFoldDB" id="A0A1H6KFF5"/>
<feature type="binding site" evidence="16">
    <location>
        <begin position="6"/>
        <end position="13"/>
    </location>
    <ligand>
        <name>ATP</name>
        <dbReference type="ChEBI" id="CHEBI:30616"/>
    </ligand>
</feature>
<evidence type="ECO:0000256" key="6">
    <source>
        <dbReference type="ARBA" id="ARBA00012102"/>
    </source>
</evidence>
<keyword evidence="11 16" id="KW-0067">ATP-binding</keyword>
<comment type="cofactor">
    <cofactor evidence="2">
        <name>K(+)</name>
        <dbReference type="ChEBI" id="CHEBI:29103"/>
    </cofactor>
</comment>
<comment type="similarity">
    <text evidence="14 16">Belongs to the type III pantothenate kinase family.</text>
</comment>
<evidence type="ECO:0000256" key="2">
    <source>
        <dbReference type="ARBA" id="ARBA00001958"/>
    </source>
</evidence>
<feature type="active site" description="Proton acceptor" evidence="16">
    <location>
        <position position="96"/>
    </location>
</feature>
<dbReference type="GO" id="GO:0004594">
    <property type="term" value="F:pantothenate kinase activity"/>
    <property type="evidence" value="ECO:0007669"/>
    <property type="project" value="UniProtKB-UniRule"/>
</dbReference>
<dbReference type="Pfam" id="PF03309">
    <property type="entry name" value="Pan_kinase"/>
    <property type="match status" value="1"/>
</dbReference>
<dbReference type="PANTHER" id="PTHR34265:SF1">
    <property type="entry name" value="TYPE III PANTOTHENATE KINASE"/>
    <property type="match status" value="1"/>
</dbReference>
<dbReference type="NCBIfam" id="NF009853">
    <property type="entry name" value="PRK13320.1-5"/>
    <property type="match status" value="1"/>
</dbReference>
<comment type="cofactor">
    <cofactor evidence="16">
        <name>NH4(+)</name>
        <dbReference type="ChEBI" id="CHEBI:28938"/>
    </cofactor>
    <cofactor evidence="16">
        <name>K(+)</name>
        <dbReference type="ChEBI" id="CHEBI:29103"/>
    </cofactor>
    <text evidence="16">A monovalent cation. Ammonium or potassium.</text>
</comment>
<dbReference type="RefSeq" id="WP_091096886.1">
    <property type="nucleotide sequence ID" value="NZ_FNXE01000009.1"/>
</dbReference>
<dbReference type="Proteomes" id="UP000199634">
    <property type="component" value="Unassembled WGS sequence"/>
</dbReference>
<comment type="pathway">
    <text evidence="4 16">Cofactor biosynthesis; coenzyme A biosynthesis; CoA from (R)-pantothenate: step 1/5.</text>
</comment>
<evidence type="ECO:0000256" key="15">
    <source>
        <dbReference type="ARBA" id="ARBA00040883"/>
    </source>
</evidence>
<evidence type="ECO:0000256" key="7">
    <source>
        <dbReference type="ARBA" id="ARBA00022490"/>
    </source>
</evidence>
<evidence type="ECO:0000256" key="10">
    <source>
        <dbReference type="ARBA" id="ARBA00022777"/>
    </source>
</evidence>
<evidence type="ECO:0000313" key="18">
    <source>
        <dbReference type="Proteomes" id="UP000199634"/>
    </source>
</evidence>
<feature type="binding site" evidence="16">
    <location>
        <position position="87"/>
    </location>
    <ligand>
        <name>substrate</name>
    </ligand>
</feature>
<keyword evidence="7 16" id="KW-0963">Cytoplasm</keyword>
<evidence type="ECO:0000256" key="9">
    <source>
        <dbReference type="ARBA" id="ARBA00022741"/>
    </source>
</evidence>
<protein>
    <recommendedName>
        <fullName evidence="15 16">Type III pantothenate kinase</fullName>
        <ecNumber evidence="6 16">2.7.1.33</ecNumber>
    </recommendedName>
    <alternativeName>
        <fullName evidence="16">PanK-III</fullName>
    </alternativeName>
    <alternativeName>
        <fullName evidence="16">Pantothenic acid kinase</fullName>
    </alternativeName>
</protein>
<dbReference type="EC" id="2.7.1.33" evidence="6 16"/>
<keyword evidence="16" id="KW-0479">Metal-binding</keyword>
<evidence type="ECO:0000256" key="11">
    <source>
        <dbReference type="ARBA" id="ARBA00022840"/>
    </source>
</evidence>
<comment type="subcellular location">
    <subcellularLocation>
        <location evidence="3 16">Cytoplasm</location>
    </subcellularLocation>
</comment>
<dbReference type="PANTHER" id="PTHR34265">
    <property type="entry name" value="TYPE III PANTOTHENATE KINASE"/>
    <property type="match status" value="1"/>
</dbReference>
<dbReference type="GO" id="GO:0005524">
    <property type="term" value="F:ATP binding"/>
    <property type="evidence" value="ECO:0007669"/>
    <property type="project" value="UniProtKB-UniRule"/>
</dbReference>
<evidence type="ECO:0000256" key="12">
    <source>
        <dbReference type="ARBA" id="ARBA00022958"/>
    </source>
</evidence>
<feature type="binding site" evidence="16">
    <location>
        <position position="120"/>
    </location>
    <ligand>
        <name>ATP</name>
        <dbReference type="ChEBI" id="CHEBI:30616"/>
    </ligand>
</feature>
<keyword evidence="13 16" id="KW-0173">Coenzyme A biosynthesis</keyword>
<keyword evidence="12 16" id="KW-0630">Potassium</keyword>
<dbReference type="GO" id="GO:0015937">
    <property type="term" value="P:coenzyme A biosynthetic process"/>
    <property type="evidence" value="ECO:0007669"/>
    <property type="project" value="UniProtKB-UniRule"/>
</dbReference>
<comment type="function">
    <text evidence="16">Catalyzes the phosphorylation of pantothenate (Pan), the first step in CoA biosynthesis.</text>
</comment>
<evidence type="ECO:0000256" key="8">
    <source>
        <dbReference type="ARBA" id="ARBA00022679"/>
    </source>
</evidence>
<dbReference type="InterPro" id="IPR004619">
    <property type="entry name" value="Type_III_PanK"/>
</dbReference>
<dbReference type="UniPathway" id="UPA00241">
    <property type="reaction ID" value="UER00352"/>
</dbReference>
<dbReference type="STRING" id="1159016.SAMN02927937_00949"/>
<gene>
    <name evidence="16" type="primary">coaX</name>
    <name evidence="17" type="ORF">SAMN02927937_00949</name>
</gene>
<keyword evidence="9 16" id="KW-0547">Nucleotide-binding</keyword>
<evidence type="ECO:0000256" key="4">
    <source>
        <dbReference type="ARBA" id="ARBA00005225"/>
    </source>
</evidence>
<feature type="binding site" evidence="16">
    <location>
        <position position="117"/>
    </location>
    <ligand>
        <name>K(+)</name>
        <dbReference type="ChEBI" id="CHEBI:29103"/>
    </ligand>
</feature>
<organism evidence="17 18">
    <name type="scientific">Paenimyroides marinum</name>
    <dbReference type="NCBI Taxonomy" id="1159016"/>
    <lineage>
        <taxon>Bacteria</taxon>
        <taxon>Pseudomonadati</taxon>
        <taxon>Bacteroidota</taxon>
        <taxon>Flavobacteriia</taxon>
        <taxon>Flavobacteriales</taxon>
        <taxon>Flavobacteriaceae</taxon>
        <taxon>Paenimyroides</taxon>
    </lineage>
</organism>
<dbReference type="GO" id="GO:0046872">
    <property type="term" value="F:metal ion binding"/>
    <property type="evidence" value="ECO:0007669"/>
    <property type="project" value="UniProtKB-KW"/>
</dbReference>
<evidence type="ECO:0000313" key="17">
    <source>
        <dbReference type="EMBL" id="SEH70223.1"/>
    </source>
</evidence>
<dbReference type="CDD" id="cd24015">
    <property type="entry name" value="ASKHA_NBD_PanK-III"/>
    <property type="match status" value="1"/>
</dbReference>
<evidence type="ECO:0000256" key="16">
    <source>
        <dbReference type="HAMAP-Rule" id="MF_01274"/>
    </source>
</evidence>
<name>A0A1H6KFF5_9FLAO</name>
<evidence type="ECO:0000256" key="3">
    <source>
        <dbReference type="ARBA" id="ARBA00004496"/>
    </source>
</evidence>
<evidence type="ECO:0000256" key="13">
    <source>
        <dbReference type="ARBA" id="ARBA00022993"/>
    </source>
</evidence>
<dbReference type="InterPro" id="IPR043129">
    <property type="entry name" value="ATPase_NBD"/>
</dbReference>
<sequence length="244" mass="26808">MIICIDVGNTRTKVAVYENGTLQQLVITNNEKLIKNISKQIQGIENCVDIILSSVGNLPSEVIENLKKLGNLIIVTHESPIPFKNLYATPATLGIDRIVLAAGATLKYPNQNRLIIDAGTCLTYDFINNQDQYHGGAISPGIGLRYKSLHDYTANLPLEKISELHSFVGNSTSASIQSGVLNGVIAEIEAFIDHFKHQDENLTVILTGGNSEFLVNRLKNSIFANPNFLLESLFLLHQHIVSND</sequence>
<evidence type="ECO:0000256" key="1">
    <source>
        <dbReference type="ARBA" id="ARBA00001206"/>
    </source>
</evidence>
<keyword evidence="8 16" id="KW-0808">Transferase</keyword>
<dbReference type="SUPFAM" id="SSF53067">
    <property type="entry name" value="Actin-like ATPase domain"/>
    <property type="match status" value="2"/>
</dbReference>
<dbReference type="EMBL" id="FNXE01000009">
    <property type="protein sequence ID" value="SEH70223.1"/>
    <property type="molecule type" value="Genomic_DNA"/>
</dbReference>
<keyword evidence="10 16" id="KW-0418">Kinase</keyword>
<evidence type="ECO:0000256" key="14">
    <source>
        <dbReference type="ARBA" id="ARBA00038036"/>
    </source>
</evidence>
<reference evidence="17 18" key="1">
    <citation type="submission" date="2016-10" db="EMBL/GenBank/DDBJ databases">
        <authorList>
            <person name="de Groot N.N."/>
        </authorList>
    </citation>
    <scope>NUCLEOTIDE SEQUENCE [LARGE SCALE GENOMIC DNA]</scope>
    <source>
        <strain evidence="17 18">CGMCC 1.10825</strain>
    </source>
</reference>
<comment type="subunit">
    <text evidence="5 16">Homodimer.</text>
</comment>
<dbReference type="HAMAP" id="MF_01274">
    <property type="entry name" value="Pantothen_kinase_3"/>
    <property type="match status" value="1"/>
</dbReference>
<keyword evidence="18" id="KW-1185">Reference proteome</keyword>
<comment type="catalytic activity">
    <reaction evidence="1 16">
        <text>(R)-pantothenate + ATP = (R)-4'-phosphopantothenate + ADP + H(+)</text>
        <dbReference type="Rhea" id="RHEA:16373"/>
        <dbReference type="ChEBI" id="CHEBI:10986"/>
        <dbReference type="ChEBI" id="CHEBI:15378"/>
        <dbReference type="ChEBI" id="CHEBI:29032"/>
        <dbReference type="ChEBI" id="CHEBI:30616"/>
        <dbReference type="ChEBI" id="CHEBI:456216"/>
        <dbReference type="EC" id="2.7.1.33"/>
    </reaction>
</comment>
<dbReference type="Gene3D" id="3.30.420.40">
    <property type="match status" value="2"/>
</dbReference>
<accession>A0A1H6KFF5</accession>
<proteinExistence type="inferred from homology"/>
<evidence type="ECO:0000256" key="5">
    <source>
        <dbReference type="ARBA" id="ARBA00011738"/>
    </source>
</evidence>
<feature type="binding site" evidence="16">
    <location>
        <begin position="94"/>
        <end position="97"/>
    </location>
    <ligand>
        <name>substrate</name>
    </ligand>
</feature>
<feature type="binding site" evidence="16">
    <location>
        <position position="172"/>
    </location>
    <ligand>
        <name>substrate</name>
    </ligand>
</feature>